<dbReference type="GO" id="GO:0005085">
    <property type="term" value="F:guanyl-nucleotide exchange factor activity"/>
    <property type="evidence" value="ECO:0007669"/>
    <property type="project" value="InterPro"/>
</dbReference>
<evidence type="ECO:0000313" key="4">
    <source>
        <dbReference type="Proteomes" id="UP000193944"/>
    </source>
</evidence>
<proteinExistence type="predicted"/>
<dbReference type="AlphaFoldDB" id="A0A1Y1XQI5"/>
<keyword evidence="4" id="KW-1185">Reference proteome</keyword>
<dbReference type="PROSITE" id="PS50010">
    <property type="entry name" value="DH_2"/>
    <property type="match status" value="1"/>
</dbReference>
<dbReference type="Pfam" id="PF00612">
    <property type="entry name" value="IQ"/>
    <property type="match status" value="1"/>
</dbReference>
<dbReference type="InterPro" id="IPR051092">
    <property type="entry name" value="FYVE_RhoGEF_PH"/>
</dbReference>
<evidence type="ECO:0000259" key="2">
    <source>
        <dbReference type="PROSITE" id="PS50010"/>
    </source>
</evidence>
<dbReference type="InterPro" id="IPR000048">
    <property type="entry name" value="IQ_motif_EF-hand-BS"/>
</dbReference>
<gene>
    <name evidence="3" type="ORF">BCR32DRAFT_263886</name>
</gene>
<feature type="non-terminal residue" evidence="3">
    <location>
        <position position="610"/>
    </location>
</feature>
<dbReference type="CDD" id="cd23767">
    <property type="entry name" value="IQCD"/>
    <property type="match status" value="1"/>
</dbReference>
<protein>
    <submittedName>
        <fullName evidence="3">Dbl homology domain-containing protein</fullName>
    </submittedName>
</protein>
<reference evidence="3 4" key="1">
    <citation type="submission" date="2016-08" db="EMBL/GenBank/DDBJ databases">
        <title>A Parts List for Fungal Cellulosomes Revealed by Comparative Genomics.</title>
        <authorList>
            <consortium name="DOE Joint Genome Institute"/>
            <person name="Haitjema C.H."/>
            <person name="Gilmore S.P."/>
            <person name="Henske J.K."/>
            <person name="Solomon K.V."/>
            <person name="De Groot R."/>
            <person name="Kuo A."/>
            <person name="Mondo S.J."/>
            <person name="Salamov A.A."/>
            <person name="Labutti K."/>
            <person name="Zhao Z."/>
            <person name="Chiniquy J."/>
            <person name="Barry K."/>
            <person name="Brewer H.M."/>
            <person name="Purvine S.O."/>
            <person name="Wright A.T."/>
            <person name="Boxma B."/>
            <person name="Van Alen T."/>
            <person name="Hackstein J.H."/>
            <person name="Baker S.E."/>
            <person name="Grigoriev I.V."/>
            <person name="O'Malley M.A."/>
        </authorList>
    </citation>
    <scope>NUCLEOTIDE SEQUENCE [LARGE SCALE GENOMIC DNA]</scope>
    <source>
        <strain evidence="3 4">S4</strain>
    </source>
</reference>
<organism evidence="3 4">
    <name type="scientific">Anaeromyces robustus</name>
    <dbReference type="NCBI Taxonomy" id="1754192"/>
    <lineage>
        <taxon>Eukaryota</taxon>
        <taxon>Fungi</taxon>
        <taxon>Fungi incertae sedis</taxon>
        <taxon>Chytridiomycota</taxon>
        <taxon>Chytridiomycota incertae sedis</taxon>
        <taxon>Neocallimastigomycetes</taxon>
        <taxon>Neocallimastigales</taxon>
        <taxon>Neocallimastigaceae</taxon>
        <taxon>Anaeromyces</taxon>
    </lineage>
</organism>
<sequence>MIYGTPLYDVYCENEVNDRNNSMNLQTKNNNKDPYLKKKGILKNASKLKPRSTSLSNLVWRTDEDDEISSILSKDYNDNNGKDGGYISDSNSITSTSTLVNNEKYYERPSSYPNDNSNNYRIPKSYSYSNYNPNRSYLADNNNINHSYSCITPNSNRQKSSDDIRRNSYKKYSNGYDKNIIKIQSAFRGYKMRKMFENIKNRKHIAIDLLRNEIQYVKNLLCLYKKYLIPLRGLKILSKAEYKVLFFQIRNILLFSRSLLQNLEGRVNSWNSYQIIGDIFIEAANKLDIYVTFMNNYPRAMGFFDMCEKKNEEFQKYINQIHEDQNWSFVMVYNDIYNHIDLYINYLKNILQFTSRKHEDFDLISEALNRIEYMKNNVINSKDNFNFLVELEDSISKLPSILSIPSLEFVYEEDVFEDDGDNIDKSSSVISFSSSELFRSIVKPRHLIIFKNVILCLKQKNNSQSNSSKKYIFKWALSFYDILTIKTHHIDNDFFISIKWKGDRSHIYEKNILTKDKKSFDLWINHLKNIRRDTLKSLEEEKYNLDIQIYHENPLQGMGLLVPKANILPQDAASFMTSVSKSSSISSFTKYEPSGIMEQNKSNNRMSNSG</sequence>
<dbReference type="EMBL" id="MCFG01000003">
    <property type="protein sequence ID" value="ORX88019.1"/>
    <property type="molecule type" value="Genomic_DNA"/>
</dbReference>
<comment type="caution">
    <text evidence="3">The sequence shown here is derived from an EMBL/GenBank/DDBJ whole genome shotgun (WGS) entry which is preliminary data.</text>
</comment>
<dbReference type="Gene3D" id="1.20.900.10">
    <property type="entry name" value="Dbl homology (DH) domain"/>
    <property type="match status" value="1"/>
</dbReference>
<dbReference type="InterPro" id="IPR035899">
    <property type="entry name" value="DBL_dom_sf"/>
</dbReference>
<dbReference type="STRING" id="1754192.A0A1Y1XQI5"/>
<dbReference type="PROSITE" id="PS50096">
    <property type="entry name" value="IQ"/>
    <property type="match status" value="1"/>
</dbReference>
<dbReference type="SUPFAM" id="SSF48065">
    <property type="entry name" value="DBL homology domain (DH-domain)"/>
    <property type="match status" value="1"/>
</dbReference>
<dbReference type="Proteomes" id="UP000193944">
    <property type="component" value="Unassembled WGS sequence"/>
</dbReference>
<evidence type="ECO:0000256" key="1">
    <source>
        <dbReference type="SAM" id="MobiDB-lite"/>
    </source>
</evidence>
<dbReference type="SMART" id="SM00325">
    <property type="entry name" value="RhoGEF"/>
    <property type="match status" value="1"/>
</dbReference>
<dbReference type="PANTHER" id="PTHR12673:SF159">
    <property type="entry name" value="LD03170P"/>
    <property type="match status" value="1"/>
</dbReference>
<feature type="domain" description="DH" evidence="2">
    <location>
        <begin position="201"/>
        <end position="381"/>
    </location>
</feature>
<dbReference type="SUPFAM" id="SSF50729">
    <property type="entry name" value="PH domain-like"/>
    <property type="match status" value="1"/>
</dbReference>
<name>A0A1Y1XQI5_9FUNG</name>
<evidence type="ECO:0000313" key="3">
    <source>
        <dbReference type="EMBL" id="ORX88019.1"/>
    </source>
</evidence>
<dbReference type="OrthoDB" id="660555at2759"/>
<dbReference type="Pfam" id="PF00621">
    <property type="entry name" value="RhoGEF"/>
    <property type="match status" value="1"/>
</dbReference>
<dbReference type="InterPro" id="IPR000219">
    <property type="entry name" value="DH_dom"/>
</dbReference>
<reference evidence="3 4" key="2">
    <citation type="submission" date="2016-08" db="EMBL/GenBank/DDBJ databases">
        <title>Pervasive Adenine N6-methylation of Active Genes in Fungi.</title>
        <authorList>
            <consortium name="DOE Joint Genome Institute"/>
            <person name="Mondo S.J."/>
            <person name="Dannebaum R.O."/>
            <person name="Kuo R.C."/>
            <person name="Labutti K."/>
            <person name="Haridas S."/>
            <person name="Kuo A."/>
            <person name="Salamov A."/>
            <person name="Ahrendt S.R."/>
            <person name="Lipzen A."/>
            <person name="Sullivan W."/>
            <person name="Andreopoulos W.B."/>
            <person name="Clum A."/>
            <person name="Lindquist E."/>
            <person name="Daum C."/>
            <person name="Ramamoorthy G.K."/>
            <person name="Gryganskyi A."/>
            <person name="Culley D."/>
            <person name="Magnuson J.K."/>
            <person name="James T.Y."/>
            <person name="O'Malley M.A."/>
            <person name="Stajich J.E."/>
            <person name="Spatafora J.W."/>
            <person name="Visel A."/>
            <person name="Grigoriev I.V."/>
        </authorList>
    </citation>
    <scope>NUCLEOTIDE SEQUENCE [LARGE SCALE GENOMIC DNA]</scope>
    <source>
        <strain evidence="3 4">S4</strain>
    </source>
</reference>
<dbReference type="GO" id="GO:0005737">
    <property type="term" value="C:cytoplasm"/>
    <property type="evidence" value="ECO:0007669"/>
    <property type="project" value="TreeGrafter"/>
</dbReference>
<feature type="region of interest" description="Disordered" evidence="1">
    <location>
        <begin position="73"/>
        <end position="93"/>
    </location>
</feature>
<accession>A0A1Y1XQI5</accession>
<dbReference type="PANTHER" id="PTHR12673">
    <property type="entry name" value="FACIOGENITAL DYSPLASIA PROTEIN"/>
    <property type="match status" value="1"/>
</dbReference>
<dbReference type="CDD" id="cd00160">
    <property type="entry name" value="RhoGEF"/>
    <property type="match status" value="1"/>
</dbReference>